<reference evidence="2" key="1">
    <citation type="submission" date="2020-04" db="EMBL/GenBank/DDBJ databases">
        <authorList>
            <person name="Chiriac C."/>
            <person name="Salcher M."/>
            <person name="Ghai R."/>
            <person name="Kavagutti S V."/>
        </authorList>
    </citation>
    <scope>NUCLEOTIDE SEQUENCE</scope>
</reference>
<dbReference type="SMART" id="SM00470">
    <property type="entry name" value="ParB"/>
    <property type="match status" value="1"/>
</dbReference>
<evidence type="ECO:0000313" key="2">
    <source>
        <dbReference type="EMBL" id="CAB4164232.1"/>
    </source>
</evidence>
<dbReference type="GO" id="GO:0071453">
    <property type="term" value="P:cellular response to oxygen levels"/>
    <property type="evidence" value="ECO:0007669"/>
    <property type="project" value="TreeGrafter"/>
</dbReference>
<feature type="domain" description="ParB-like N-terminal" evidence="1">
    <location>
        <begin position="45"/>
        <end position="142"/>
    </location>
</feature>
<dbReference type="CDD" id="cd16397">
    <property type="entry name" value="IbrB_like"/>
    <property type="match status" value="1"/>
</dbReference>
<dbReference type="SUPFAM" id="SSF110849">
    <property type="entry name" value="ParB/Sulfiredoxin"/>
    <property type="match status" value="1"/>
</dbReference>
<sequence length="378" mass="43360">MNITEQIKQELSGLSGDDLVNMINQMREAIHEASPFKNEPVDFVKWVKNTRVRANDYNPNSVAPPEMELLRVSIEADGYTQPIVSMPDGEVFEVVDGFHRHRVGKECASITERVQGYLPLVQIREEQFDKTRRMASTIRHNRARGKHKVNAMSDIVVELKRRNWSNERISRELGMDMDEILRLCQITGLQELFSDQEFSKAWEAEGAISVDDFEEITDDITQYAEEVADCRTVNTNDEKRVFHTYDKWECQKAGFYKSMPPEGMTRDEAKNAYRDFLSNPEAFERGLVNVLANWKNSCEHYLTNSAMNRIAWLGQAAMCIETGVPAEFRGGFTLMTEEQQQVANQLALKYLNKWLAENGHEEVGIEAALADGRQSEIY</sequence>
<dbReference type="Gene3D" id="3.90.1530.10">
    <property type="entry name" value="Conserved hypothetical protein from pyrococcus furiosus pfu- 392566-001, ParB domain"/>
    <property type="match status" value="1"/>
</dbReference>
<dbReference type="PANTHER" id="PTHR30083">
    <property type="entry name" value="TRANSCRIPTIONAL REGULATOR-RELATED"/>
    <property type="match status" value="1"/>
</dbReference>
<protein>
    <submittedName>
        <fullName evidence="2">ParB/Sulfiredoxin</fullName>
    </submittedName>
</protein>
<name>A0A6J5NZH5_9CAUD</name>
<dbReference type="InterPro" id="IPR003115">
    <property type="entry name" value="ParB_N"/>
</dbReference>
<dbReference type="InterPro" id="IPR036086">
    <property type="entry name" value="ParB/Sulfiredoxin_sf"/>
</dbReference>
<proteinExistence type="predicted"/>
<evidence type="ECO:0000259" key="1">
    <source>
        <dbReference type="SMART" id="SM00470"/>
    </source>
</evidence>
<organism evidence="2">
    <name type="scientific">uncultured Caudovirales phage</name>
    <dbReference type="NCBI Taxonomy" id="2100421"/>
    <lineage>
        <taxon>Viruses</taxon>
        <taxon>Duplodnaviria</taxon>
        <taxon>Heunggongvirae</taxon>
        <taxon>Uroviricota</taxon>
        <taxon>Caudoviricetes</taxon>
        <taxon>Peduoviridae</taxon>
        <taxon>Maltschvirus</taxon>
        <taxon>Maltschvirus maltsch</taxon>
    </lineage>
</organism>
<gene>
    <name evidence="2" type="ORF">UFOVP826_13</name>
</gene>
<dbReference type="EMBL" id="LR796765">
    <property type="protein sequence ID" value="CAB4164232.1"/>
    <property type="molecule type" value="Genomic_DNA"/>
</dbReference>
<dbReference type="PANTHER" id="PTHR30083:SF1">
    <property type="entry name" value="TRANSCRIPTIONAL REGULATOR"/>
    <property type="match status" value="1"/>
</dbReference>
<accession>A0A6J5NZH5</accession>